<sequence length="221" mass="23889">MTRMMKACSVFLCAMLTVVFYLASAGEGAEQAGGDLLLVIDMQNAYTAEGPWTCPNMARATEQIIALIESGRFSEVVFTRFDAPQDPVGTWKDYNVINREVNEDEWMNEMVPELAPYLTQYSVFSKSTYSSMTVPEIREAAEQCTARGGSVVLTGVVSECCVLSTAFEAIDLGCPVIYITDACAGCSDDLEAAVVSVLAGLDYVQTTILDTAAYLEKAAAE</sequence>
<evidence type="ECO:0000313" key="1">
    <source>
        <dbReference type="EMBL" id="QUC67604.1"/>
    </source>
</evidence>
<name>A0AC61N238_9FIRM</name>
<keyword evidence="1" id="KW-0378">Hydrolase</keyword>
<proteinExistence type="predicted"/>
<keyword evidence="2" id="KW-1185">Reference proteome</keyword>
<reference evidence="1" key="1">
    <citation type="submission" date="2021-01" db="EMBL/GenBank/DDBJ databases">
        <title>Complete genome sequence of Clostridiales bacterium R-7.</title>
        <authorList>
            <person name="Mahoney-Kurpe S.C."/>
            <person name="Palevich N."/>
            <person name="Koike S."/>
            <person name="Moon C.D."/>
            <person name="Attwood G.T."/>
        </authorList>
    </citation>
    <scope>NUCLEOTIDE SEQUENCE</scope>
    <source>
        <strain evidence="1">R-7</strain>
    </source>
</reference>
<gene>
    <name evidence="1" type="ORF">JYE49_02570</name>
</gene>
<organism evidence="1 2">
    <name type="scientific">Aristaeella hokkaidonensis</name>
    <dbReference type="NCBI Taxonomy" id="3046382"/>
    <lineage>
        <taxon>Bacteria</taxon>
        <taxon>Bacillati</taxon>
        <taxon>Bacillota</taxon>
        <taxon>Clostridia</taxon>
        <taxon>Eubacteriales</taxon>
        <taxon>Aristaeellaceae</taxon>
        <taxon>Aristaeella</taxon>
    </lineage>
</organism>
<dbReference type="Proteomes" id="UP000682782">
    <property type="component" value="Chromosome"/>
</dbReference>
<protein>
    <submittedName>
        <fullName evidence="1">Cysteine hydrolase</fullName>
    </submittedName>
</protein>
<dbReference type="EMBL" id="CP068393">
    <property type="protein sequence ID" value="QUC67604.1"/>
    <property type="molecule type" value="Genomic_DNA"/>
</dbReference>
<accession>A0AC61N238</accession>
<evidence type="ECO:0000313" key="2">
    <source>
        <dbReference type="Proteomes" id="UP000682782"/>
    </source>
</evidence>